<sequence length="384" mass="44187">MIGLASIELPWTDMLGRNLGMFATEFLSWCPPPLMSVNSSCLEGTYLDFSWVPERLSLALCIPGAELSQRLRITVIMDPSKVEAITKWPRPTTVTESEKFSGLAGYYRRFRLDVELCVRGSGGYWASMRIESNLMLQIKETQRDDSELWAIVQNVKDGKHTEFSVDDDRCCVVEDDYGSNDQHFARRFMTKVIVLIYYSSGFNQMYKDLKQYFWWTGMKQDVATFVSKCMTCQQVKIEHQRASGLLQPLEDSCVEMGDEISMDFVTSLLLLRKYMMRFGVVYTISSSKRWSVREGPISDLEDMLRADALDKDSGERLDEGSELNEIIYEKVAVVRDKLKRLIATESYADKDRRYLEFQVGDRVFLKVSPFRGVKRFGIKGKLSP</sequence>
<dbReference type="PANTHER" id="PTHR37984:SF5">
    <property type="entry name" value="PROTEIN NYNRIN-LIKE"/>
    <property type="match status" value="1"/>
</dbReference>
<dbReference type="InterPro" id="IPR050951">
    <property type="entry name" value="Retrovirus_Pol_polyprotein"/>
</dbReference>
<reference evidence="2" key="2">
    <citation type="submission" date="2022-01" db="EMBL/GenBank/DDBJ databases">
        <authorList>
            <person name="Yamashiro T."/>
            <person name="Shiraishi A."/>
            <person name="Satake H."/>
            <person name="Nakayama K."/>
        </authorList>
    </citation>
    <scope>NUCLEOTIDE SEQUENCE</scope>
</reference>
<protein>
    <submittedName>
        <fullName evidence="2">Retrotransposon protein, putative, ty3-gypsy subclass</fullName>
    </submittedName>
</protein>
<keyword evidence="3" id="KW-1185">Reference proteome</keyword>
<dbReference type="InterPro" id="IPR043128">
    <property type="entry name" value="Rev_trsase/Diguanyl_cyclase"/>
</dbReference>
<dbReference type="Gene3D" id="3.30.70.270">
    <property type="match status" value="1"/>
</dbReference>
<dbReference type="EMBL" id="BQNB010020084">
    <property type="protein sequence ID" value="GJT92172.1"/>
    <property type="molecule type" value="Genomic_DNA"/>
</dbReference>
<proteinExistence type="predicted"/>
<organism evidence="2 3">
    <name type="scientific">Tanacetum coccineum</name>
    <dbReference type="NCBI Taxonomy" id="301880"/>
    <lineage>
        <taxon>Eukaryota</taxon>
        <taxon>Viridiplantae</taxon>
        <taxon>Streptophyta</taxon>
        <taxon>Embryophyta</taxon>
        <taxon>Tracheophyta</taxon>
        <taxon>Spermatophyta</taxon>
        <taxon>Magnoliopsida</taxon>
        <taxon>eudicotyledons</taxon>
        <taxon>Gunneridae</taxon>
        <taxon>Pentapetalae</taxon>
        <taxon>asterids</taxon>
        <taxon>campanulids</taxon>
        <taxon>Asterales</taxon>
        <taxon>Asteraceae</taxon>
        <taxon>Asteroideae</taxon>
        <taxon>Anthemideae</taxon>
        <taxon>Anthemidinae</taxon>
        <taxon>Tanacetum</taxon>
    </lineage>
</organism>
<name>A0ABQ5HXZ4_9ASTR</name>
<dbReference type="InterPro" id="IPR041588">
    <property type="entry name" value="Integrase_H2C2"/>
</dbReference>
<evidence type="ECO:0000259" key="1">
    <source>
        <dbReference type="Pfam" id="PF17921"/>
    </source>
</evidence>
<dbReference type="SUPFAM" id="SSF56672">
    <property type="entry name" value="DNA/RNA polymerases"/>
    <property type="match status" value="1"/>
</dbReference>
<reference evidence="2" key="1">
    <citation type="journal article" date="2022" name="Int. J. Mol. Sci.">
        <title>Draft Genome of Tanacetum Coccineum: Genomic Comparison of Closely Related Tanacetum-Family Plants.</title>
        <authorList>
            <person name="Yamashiro T."/>
            <person name="Shiraishi A."/>
            <person name="Nakayama K."/>
            <person name="Satake H."/>
        </authorList>
    </citation>
    <scope>NUCLEOTIDE SEQUENCE</scope>
</reference>
<dbReference type="PANTHER" id="PTHR37984">
    <property type="entry name" value="PROTEIN CBG26694"/>
    <property type="match status" value="1"/>
</dbReference>
<evidence type="ECO:0000313" key="3">
    <source>
        <dbReference type="Proteomes" id="UP001151760"/>
    </source>
</evidence>
<dbReference type="Pfam" id="PF17921">
    <property type="entry name" value="Integrase_H2C2"/>
    <property type="match status" value="1"/>
</dbReference>
<dbReference type="Gene3D" id="1.10.340.70">
    <property type="match status" value="1"/>
</dbReference>
<gene>
    <name evidence="2" type="ORF">Tco_1081017</name>
</gene>
<dbReference type="Proteomes" id="UP001151760">
    <property type="component" value="Unassembled WGS sequence"/>
</dbReference>
<accession>A0ABQ5HXZ4</accession>
<feature type="domain" description="Integrase zinc-binding" evidence="1">
    <location>
        <begin position="201"/>
        <end position="236"/>
    </location>
</feature>
<dbReference type="InterPro" id="IPR043502">
    <property type="entry name" value="DNA/RNA_pol_sf"/>
</dbReference>
<comment type="caution">
    <text evidence="2">The sequence shown here is derived from an EMBL/GenBank/DDBJ whole genome shotgun (WGS) entry which is preliminary data.</text>
</comment>
<evidence type="ECO:0000313" key="2">
    <source>
        <dbReference type="EMBL" id="GJT92172.1"/>
    </source>
</evidence>